<dbReference type="PANTHER" id="PTHR12161">
    <property type="entry name" value="IST1 FAMILY MEMBER"/>
    <property type="match status" value="1"/>
</dbReference>
<dbReference type="RefSeq" id="XP_010242011.1">
    <property type="nucleotide sequence ID" value="XM_010243709.2"/>
</dbReference>
<dbReference type="FunCoup" id="A0A1U7YSI8">
    <property type="interactions" value="3"/>
</dbReference>
<dbReference type="AlphaFoldDB" id="A0A1U7YSI8"/>
<feature type="region of interest" description="Disordered" evidence="2">
    <location>
        <begin position="379"/>
        <end position="411"/>
    </location>
</feature>
<proteinExistence type="inferred from homology"/>
<dbReference type="OrthoDB" id="29853at2759"/>
<name>A0A1U7YSI8_NELNU</name>
<dbReference type="GO" id="GO:0015031">
    <property type="term" value="P:protein transport"/>
    <property type="evidence" value="ECO:0007669"/>
    <property type="project" value="InterPro"/>
</dbReference>
<organism evidence="3 4">
    <name type="scientific">Nelumbo nucifera</name>
    <name type="common">Sacred lotus</name>
    <dbReference type="NCBI Taxonomy" id="4432"/>
    <lineage>
        <taxon>Eukaryota</taxon>
        <taxon>Viridiplantae</taxon>
        <taxon>Streptophyta</taxon>
        <taxon>Embryophyta</taxon>
        <taxon>Tracheophyta</taxon>
        <taxon>Spermatophyta</taxon>
        <taxon>Magnoliopsida</taxon>
        <taxon>Proteales</taxon>
        <taxon>Nelumbonaceae</taxon>
        <taxon>Nelumbo</taxon>
    </lineage>
</organism>
<sequence>MFDILFGWKKASKCKKLIRNVQCRLKLLKNKRGSIIRQLREDIAQLLKNGQHQSAFTRVEQLYKDQNILAVYDLLDHFCEFIIIHMPYIRKHRDCPNDINEAVSSLVFSAPRCGDLPELQMLRRLFGEHYGQKFATTAVELLPGNLVNHQISEKFCMKSIPDDVKYKLIDEIARDYCLQLNPEGIVNMFDLPNQQVYDHSMGNSCNQREGHSFDRDIQFNCNSLKEAQMQASNDKKIQVNSTSVVDIAMKEPALDIIEAHNSTAVHKTAAKVENHRKLDPLPGPEMTPNRFSSQTSSGRLSMAYKQHKVDTFTTRNASENSYQTRERSIFCLDDVEEFQPTTQDGKCKDQRLFIFKSISPPDPGQENCGASDGFTEEHKGICESGDDRASSRNSSKRRNSTRKKLKRRSANHETEMYDLSIPVTLSMKDIECEVYYGDDYDLLPNGDLCRPRHMRKHQHKMPTEKRRNSTSKIQEKFLSHQPNNAHGKPYELFFEGGKYLSQRYICDQRRSYSGCCVNDDMVIPCSLEHPCYFLTSDDKDEWESPSWKQKRGIKRLEGFPIGNFRQKEWQEDSYHHFCLPFPDEEAVDSNATMNHNTFRQATVNKTKSNIKEVHEMDCASERDHQNRHFMHDFAASRNHSPSGKTEGTKVVSDYQGSLTTSQDCSPTNLWRKTVRQPPYFRTMTMPPERPKPMSTDYILRSSSCQFQLANPSSSSSSSSSSSHVHPKLPDYDDLAAKFTALKKEYMQTKQAKLATA</sequence>
<dbReference type="GeneID" id="104586459"/>
<evidence type="ECO:0000256" key="2">
    <source>
        <dbReference type="SAM" id="MobiDB-lite"/>
    </source>
</evidence>
<dbReference type="Pfam" id="PF03398">
    <property type="entry name" value="Ist1"/>
    <property type="match status" value="1"/>
</dbReference>
<keyword evidence="3" id="KW-1185">Reference proteome</keyword>
<dbReference type="Proteomes" id="UP000189703">
    <property type="component" value="Unplaced"/>
</dbReference>
<dbReference type="STRING" id="4432.A0A1U7YSI8"/>
<dbReference type="PANTHER" id="PTHR12161:SF44">
    <property type="entry name" value="REGULATOR OF VPS4 ACTIVITY IN THE MVB PATHWAY PROTEIN"/>
    <property type="match status" value="1"/>
</dbReference>
<dbReference type="KEGG" id="nnu:104586459"/>
<evidence type="ECO:0000313" key="4">
    <source>
        <dbReference type="RefSeq" id="XP_010242011.1"/>
    </source>
</evidence>
<feature type="region of interest" description="Disordered" evidence="2">
    <location>
        <begin position="708"/>
        <end position="729"/>
    </location>
</feature>
<feature type="compositionally biased region" description="Basic residues" evidence="2">
    <location>
        <begin position="394"/>
        <end position="409"/>
    </location>
</feature>
<dbReference type="OMA" id="IDHEIYY"/>
<dbReference type="InterPro" id="IPR005061">
    <property type="entry name" value="Ist1"/>
</dbReference>
<dbReference type="eggNOG" id="KOG2027">
    <property type="taxonomic scope" value="Eukaryota"/>
</dbReference>
<feature type="region of interest" description="Disordered" evidence="2">
    <location>
        <begin position="275"/>
        <end position="298"/>
    </location>
</feature>
<dbReference type="GO" id="GO:0008104">
    <property type="term" value="P:intracellular protein localization"/>
    <property type="evidence" value="ECO:0000318"/>
    <property type="project" value="GO_Central"/>
</dbReference>
<dbReference type="FunFam" id="1.20.1260.60:FF:000002">
    <property type="entry name" value="Vacuolar protein sorting-associated protein IST1"/>
    <property type="match status" value="1"/>
</dbReference>
<dbReference type="InterPro" id="IPR042277">
    <property type="entry name" value="IST1-like"/>
</dbReference>
<protein>
    <submittedName>
        <fullName evidence="4">Uncharacterized protein LOC104586459</fullName>
    </submittedName>
</protein>
<feature type="compositionally biased region" description="Basic and acidic residues" evidence="2">
    <location>
        <begin position="379"/>
        <end position="390"/>
    </location>
</feature>
<dbReference type="Gene3D" id="1.20.1260.60">
    <property type="entry name" value="Vacuolar protein sorting-associated protein Ist1"/>
    <property type="match status" value="1"/>
</dbReference>
<evidence type="ECO:0000256" key="1">
    <source>
        <dbReference type="ARBA" id="ARBA00005536"/>
    </source>
</evidence>
<reference evidence="4" key="1">
    <citation type="submission" date="2025-08" db="UniProtKB">
        <authorList>
            <consortium name="RefSeq"/>
        </authorList>
    </citation>
    <scope>IDENTIFICATION</scope>
</reference>
<evidence type="ECO:0000313" key="3">
    <source>
        <dbReference type="Proteomes" id="UP000189703"/>
    </source>
</evidence>
<gene>
    <name evidence="4" type="primary">LOC104586459</name>
</gene>
<comment type="similarity">
    <text evidence="1">Belongs to the IST1 family.</text>
</comment>
<accession>A0A1U7YSI8</accession>
<feature type="compositionally biased region" description="Low complexity" evidence="2">
    <location>
        <begin position="712"/>
        <end position="722"/>
    </location>
</feature>
<feature type="compositionally biased region" description="Polar residues" evidence="2">
    <location>
        <begin position="289"/>
        <end position="298"/>
    </location>
</feature>